<evidence type="ECO:0000256" key="3">
    <source>
        <dbReference type="ARBA" id="ARBA00012552"/>
    </source>
</evidence>
<evidence type="ECO:0000256" key="1">
    <source>
        <dbReference type="ARBA" id="ARBA00003706"/>
    </source>
</evidence>
<dbReference type="PANTHER" id="PTHR47959">
    <property type="entry name" value="ATP-DEPENDENT RNA HELICASE RHLE-RELATED"/>
    <property type="match status" value="1"/>
</dbReference>
<dbReference type="CDD" id="cd18787">
    <property type="entry name" value="SF2_C_DEAD"/>
    <property type="match status" value="1"/>
</dbReference>
<feature type="domain" description="DEAD-box RNA helicase Q" evidence="17">
    <location>
        <begin position="30"/>
        <end position="60"/>
    </location>
</feature>
<accession>A0A6A6WBF8</accession>
<evidence type="ECO:0000313" key="19">
    <source>
        <dbReference type="Proteomes" id="UP000799437"/>
    </source>
</evidence>
<dbReference type="AlphaFoldDB" id="A0A6A6WBF8"/>
<dbReference type="InterPro" id="IPR014014">
    <property type="entry name" value="RNA_helicase_DEAD_Q_motif"/>
</dbReference>
<evidence type="ECO:0000256" key="14">
    <source>
        <dbReference type="SAM" id="MobiDB-lite"/>
    </source>
</evidence>
<evidence type="ECO:0000256" key="4">
    <source>
        <dbReference type="ARBA" id="ARBA00022517"/>
    </source>
</evidence>
<dbReference type="Pfam" id="PF00270">
    <property type="entry name" value="DEAD"/>
    <property type="match status" value="1"/>
</dbReference>
<feature type="compositionally biased region" description="Basic and acidic residues" evidence="14">
    <location>
        <begin position="343"/>
        <end position="376"/>
    </location>
</feature>
<dbReference type="InterPro" id="IPR001650">
    <property type="entry name" value="Helicase_C-like"/>
</dbReference>
<dbReference type="GO" id="GO:0005634">
    <property type="term" value="C:nucleus"/>
    <property type="evidence" value="ECO:0007669"/>
    <property type="project" value="UniProtKB-SubCell"/>
</dbReference>
<name>A0A6A6WBF8_9PEZI</name>
<organism evidence="18 19">
    <name type="scientific">Pseudovirgaria hyperparasitica</name>
    <dbReference type="NCBI Taxonomy" id="470096"/>
    <lineage>
        <taxon>Eukaryota</taxon>
        <taxon>Fungi</taxon>
        <taxon>Dikarya</taxon>
        <taxon>Ascomycota</taxon>
        <taxon>Pezizomycotina</taxon>
        <taxon>Dothideomycetes</taxon>
        <taxon>Dothideomycetes incertae sedis</taxon>
        <taxon>Acrospermales</taxon>
        <taxon>Acrospermaceae</taxon>
        <taxon>Pseudovirgaria</taxon>
    </lineage>
</organism>
<comment type="subcellular location">
    <subcellularLocation>
        <location evidence="2">Nucleus</location>
    </subcellularLocation>
</comment>
<dbReference type="OrthoDB" id="1191041at2759"/>
<feature type="region of interest" description="Disordered" evidence="14">
    <location>
        <begin position="1"/>
        <end position="30"/>
    </location>
</feature>
<evidence type="ECO:0000259" key="17">
    <source>
        <dbReference type="PROSITE" id="PS51195"/>
    </source>
</evidence>
<evidence type="ECO:0000256" key="7">
    <source>
        <dbReference type="ARBA" id="ARBA00022806"/>
    </source>
</evidence>
<dbReference type="EMBL" id="ML996570">
    <property type="protein sequence ID" value="KAF2758937.1"/>
    <property type="molecule type" value="Genomic_DNA"/>
</dbReference>
<keyword evidence="19" id="KW-1185">Reference proteome</keyword>
<dbReference type="GO" id="GO:0003723">
    <property type="term" value="F:RNA binding"/>
    <property type="evidence" value="ECO:0007669"/>
    <property type="project" value="UniProtKB-KW"/>
</dbReference>
<dbReference type="Gene3D" id="3.40.50.300">
    <property type="entry name" value="P-loop containing nucleotide triphosphate hydrolases"/>
    <property type="match status" value="2"/>
</dbReference>
<feature type="compositionally biased region" description="Polar residues" evidence="14">
    <location>
        <begin position="21"/>
        <end position="30"/>
    </location>
</feature>
<evidence type="ECO:0000259" key="15">
    <source>
        <dbReference type="PROSITE" id="PS51192"/>
    </source>
</evidence>
<feature type="domain" description="Helicase ATP-binding" evidence="15">
    <location>
        <begin position="63"/>
        <end position="241"/>
    </location>
</feature>
<feature type="short sequence motif" description="Q motif" evidence="13">
    <location>
        <begin position="30"/>
        <end position="60"/>
    </location>
</feature>
<dbReference type="PROSITE" id="PS51192">
    <property type="entry name" value="HELICASE_ATP_BIND_1"/>
    <property type="match status" value="1"/>
</dbReference>
<dbReference type="GO" id="GO:0042254">
    <property type="term" value="P:ribosome biogenesis"/>
    <property type="evidence" value="ECO:0007669"/>
    <property type="project" value="UniProtKB-KW"/>
</dbReference>
<evidence type="ECO:0000256" key="9">
    <source>
        <dbReference type="ARBA" id="ARBA00022884"/>
    </source>
</evidence>
<keyword evidence="8" id="KW-0067">ATP-binding</keyword>
<dbReference type="InterPro" id="IPR027417">
    <property type="entry name" value="P-loop_NTPase"/>
</dbReference>
<evidence type="ECO:0000256" key="11">
    <source>
        <dbReference type="ARBA" id="ARBA00038041"/>
    </source>
</evidence>
<gene>
    <name evidence="18" type="ORF">EJ05DRAFT_509816</name>
</gene>
<comment type="catalytic activity">
    <reaction evidence="12">
        <text>ATP + H2O = ADP + phosphate + H(+)</text>
        <dbReference type="Rhea" id="RHEA:13065"/>
        <dbReference type="ChEBI" id="CHEBI:15377"/>
        <dbReference type="ChEBI" id="CHEBI:15378"/>
        <dbReference type="ChEBI" id="CHEBI:30616"/>
        <dbReference type="ChEBI" id="CHEBI:43474"/>
        <dbReference type="ChEBI" id="CHEBI:456216"/>
        <dbReference type="EC" id="3.6.4.13"/>
    </reaction>
</comment>
<feature type="region of interest" description="Disordered" evidence="14">
    <location>
        <begin position="343"/>
        <end position="386"/>
    </location>
</feature>
<dbReference type="SMART" id="SM00487">
    <property type="entry name" value="DEXDc"/>
    <property type="match status" value="1"/>
</dbReference>
<dbReference type="GO" id="GO:0010467">
    <property type="term" value="P:gene expression"/>
    <property type="evidence" value="ECO:0007669"/>
    <property type="project" value="UniProtKB-ARBA"/>
</dbReference>
<dbReference type="GO" id="GO:0003724">
    <property type="term" value="F:RNA helicase activity"/>
    <property type="evidence" value="ECO:0007669"/>
    <property type="project" value="UniProtKB-EC"/>
</dbReference>
<dbReference type="PROSITE" id="PS51194">
    <property type="entry name" value="HELICASE_CTER"/>
    <property type="match status" value="1"/>
</dbReference>
<comment type="similarity">
    <text evidence="11">Belongs to the DEAD box helicase family. DDX56/DBP9 subfamily.</text>
</comment>
<dbReference type="InterPro" id="IPR014001">
    <property type="entry name" value="Helicase_ATP-bd"/>
</dbReference>
<evidence type="ECO:0000256" key="8">
    <source>
        <dbReference type="ARBA" id="ARBA00022840"/>
    </source>
</evidence>
<reference evidence="18" key="1">
    <citation type="journal article" date="2020" name="Stud. Mycol.">
        <title>101 Dothideomycetes genomes: a test case for predicting lifestyles and emergence of pathogens.</title>
        <authorList>
            <person name="Haridas S."/>
            <person name="Albert R."/>
            <person name="Binder M."/>
            <person name="Bloem J."/>
            <person name="Labutti K."/>
            <person name="Salamov A."/>
            <person name="Andreopoulos B."/>
            <person name="Baker S."/>
            <person name="Barry K."/>
            <person name="Bills G."/>
            <person name="Bluhm B."/>
            <person name="Cannon C."/>
            <person name="Castanera R."/>
            <person name="Culley D."/>
            <person name="Daum C."/>
            <person name="Ezra D."/>
            <person name="Gonzalez J."/>
            <person name="Henrissat B."/>
            <person name="Kuo A."/>
            <person name="Liang C."/>
            <person name="Lipzen A."/>
            <person name="Lutzoni F."/>
            <person name="Magnuson J."/>
            <person name="Mondo S."/>
            <person name="Nolan M."/>
            <person name="Ohm R."/>
            <person name="Pangilinan J."/>
            <person name="Park H.-J."/>
            <person name="Ramirez L."/>
            <person name="Alfaro M."/>
            <person name="Sun H."/>
            <person name="Tritt A."/>
            <person name="Yoshinaga Y."/>
            <person name="Zwiers L.-H."/>
            <person name="Turgeon B."/>
            <person name="Goodwin S."/>
            <person name="Spatafora J."/>
            <person name="Crous P."/>
            <person name="Grigoriev I."/>
        </authorList>
    </citation>
    <scope>NUCLEOTIDE SEQUENCE</scope>
    <source>
        <strain evidence="18">CBS 121739</strain>
    </source>
</reference>
<dbReference type="Proteomes" id="UP000799437">
    <property type="component" value="Unassembled WGS sequence"/>
</dbReference>
<sequence length="615" mass="68858">MSKRNLKRKLNESNVPEEAVSSGSKNPANQSFSDFGLDARILKGIQGQHPAWSKPTQVQSTVIPLALEGKNILARSGTGTGKTAAYVLPLMQAILKRKTASRATKCTSAVILVPSFELASQVTKVISTLAAGCGADIRVENIGRKEVDKVQRVRLADLPDIVVATPSRIISSLESSALSLSDVSHVVIDETDTIMAYEQGEYLKGISTNLPQGVQTILMSATLETGVDQVRDMFCQNPTVVELDNSEESADRVFQYVAKCAEDEKFLIAYVLFKLNLVKGKCIVFVADIDRCYRLKLFLEQFQIKSCILNSELPVNSRLHVVDEFNKGIYNIILATDEHDIVGDETKKQPKTEERPDGEGETHIGEPISGEKESDHPKKKTKTTKRDKEYGVARGIDFKDVGWVINFDLPITSKSYTHRIGRTARAGKAGTALSFAIPKDQYRKHKSTWIPSTEHDEEVLDKITRQQTKKGFEIKPFNLNMSQLDPFRYRFQSALRAVTRTAIREARTRELKQELLKSEKLKRHFEENPEDMQHLRHDSDLKAARVQPHLKHVPDYLLPPAARKALTSGDIGFVGFNKDEKRLRSSNIGNKRFGRRSGFKKKADPLKSFGGKGRR</sequence>
<evidence type="ECO:0000256" key="12">
    <source>
        <dbReference type="ARBA" id="ARBA00047984"/>
    </source>
</evidence>
<evidence type="ECO:0000256" key="10">
    <source>
        <dbReference type="ARBA" id="ARBA00023242"/>
    </source>
</evidence>
<dbReference type="GO" id="GO:0016787">
    <property type="term" value="F:hydrolase activity"/>
    <property type="evidence" value="ECO:0007669"/>
    <property type="project" value="UniProtKB-KW"/>
</dbReference>
<comment type="function">
    <text evidence="1">ATP-binding RNA helicase involved in the biogenesis of 60S ribosomal subunits and is required for the normal formation of 25S and 5.8S rRNAs.</text>
</comment>
<evidence type="ECO:0000313" key="18">
    <source>
        <dbReference type="EMBL" id="KAF2758937.1"/>
    </source>
</evidence>
<feature type="region of interest" description="Disordered" evidence="14">
    <location>
        <begin position="587"/>
        <end position="615"/>
    </location>
</feature>
<keyword evidence="10" id="KW-0539">Nucleus</keyword>
<feature type="domain" description="Helicase C-terminal" evidence="16">
    <location>
        <begin position="252"/>
        <end position="485"/>
    </location>
</feature>
<dbReference type="GO" id="GO:0005524">
    <property type="term" value="F:ATP binding"/>
    <property type="evidence" value="ECO:0007669"/>
    <property type="project" value="UniProtKB-KW"/>
</dbReference>
<dbReference type="GeneID" id="54489181"/>
<dbReference type="RefSeq" id="XP_033601388.1">
    <property type="nucleotide sequence ID" value="XM_033748127.1"/>
</dbReference>
<dbReference type="SUPFAM" id="SSF52540">
    <property type="entry name" value="P-loop containing nucleoside triphosphate hydrolases"/>
    <property type="match status" value="2"/>
</dbReference>
<keyword evidence="4" id="KW-0690">Ribosome biogenesis</keyword>
<dbReference type="EC" id="3.6.4.13" evidence="3"/>
<proteinExistence type="inferred from homology"/>
<dbReference type="GO" id="GO:0005829">
    <property type="term" value="C:cytosol"/>
    <property type="evidence" value="ECO:0007669"/>
    <property type="project" value="TreeGrafter"/>
</dbReference>
<dbReference type="Pfam" id="PF00271">
    <property type="entry name" value="Helicase_C"/>
    <property type="match status" value="2"/>
</dbReference>
<evidence type="ECO:0000256" key="13">
    <source>
        <dbReference type="PROSITE-ProRule" id="PRU00552"/>
    </source>
</evidence>
<dbReference type="PROSITE" id="PS51195">
    <property type="entry name" value="Q_MOTIF"/>
    <property type="match status" value="1"/>
</dbReference>
<protein>
    <recommendedName>
        <fullName evidence="3">RNA helicase</fullName>
        <ecNumber evidence="3">3.6.4.13</ecNumber>
    </recommendedName>
</protein>
<keyword evidence="5" id="KW-0547">Nucleotide-binding</keyword>
<keyword evidence="6" id="KW-0378">Hydrolase</keyword>
<evidence type="ECO:0000256" key="6">
    <source>
        <dbReference type="ARBA" id="ARBA00022801"/>
    </source>
</evidence>
<keyword evidence="7 18" id="KW-0347">Helicase</keyword>
<evidence type="ECO:0000259" key="16">
    <source>
        <dbReference type="PROSITE" id="PS51194"/>
    </source>
</evidence>
<evidence type="ECO:0000256" key="2">
    <source>
        <dbReference type="ARBA" id="ARBA00004123"/>
    </source>
</evidence>
<dbReference type="InterPro" id="IPR011545">
    <property type="entry name" value="DEAD/DEAH_box_helicase_dom"/>
</dbReference>
<evidence type="ECO:0000256" key="5">
    <source>
        <dbReference type="ARBA" id="ARBA00022741"/>
    </source>
</evidence>
<dbReference type="PANTHER" id="PTHR47959:SF21">
    <property type="entry name" value="DEAD-BOX HELICASE 56"/>
    <property type="match status" value="1"/>
</dbReference>
<keyword evidence="9" id="KW-0694">RNA-binding</keyword>
<dbReference type="InterPro" id="IPR050079">
    <property type="entry name" value="DEAD_box_RNA_helicase"/>
</dbReference>
<dbReference type="SMART" id="SM00490">
    <property type="entry name" value="HELICc"/>
    <property type="match status" value="1"/>
</dbReference>